<dbReference type="Proteomes" id="UP000186955">
    <property type="component" value="Unassembled WGS sequence"/>
</dbReference>
<reference evidence="1 2" key="1">
    <citation type="submission" date="2016-10" db="EMBL/GenBank/DDBJ databases">
        <title>Genome sequence of the ascomycete fungus Penicillium subrubescens.</title>
        <authorList>
            <person name="De Vries R.P."/>
            <person name="Peng M."/>
            <person name="Dilokpimol A."/>
            <person name="Hilden K."/>
            <person name="Makela M.R."/>
            <person name="Grigoriev I."/>
            <person name="Riley R."/>
            <person name="Granchi Z."/>
        </authorList>
    </citation>
    <scope>NUCLEOTIDE SEQUENCE [LARGE SCALE GENOMIC DNA]</scope>
    <source>
        <strain evidence="1 2">CBS 132785</strain>
    </source>
</reference>
<dbReference type="AlphaFoldDB" id="A0A1Q5U4T6"/>
<gene>
    <name evidence="1" type="ORF">PENSUB_6074</name>
</gene>
<protein>
    <submittedName>
        <fullName evidence="1">Uncharacterized protein</fullName>
    </submittedName>
</protein>
<organism evidence="1 2">
    <name type="scientific">Penicillium subrubescens</name>
    <dbReference type="NCBI Taxonomy" id="1316194"/>
    <lineage>
        <taxon>Eukaryota</taxon>
        <taxon>Fungi</taxon>
        <taxon>Dikarya</taxon>
        <taxon>Ascomycota</taxon>
        <taxon>Pezizomycotina</taxon>
        <taxon>Eurotiomycetes</taxon>
        <taxon>Eurotiomycetidae</taxon>
        <taxon>Eurotiales</taxon>
        <taxon>Aspergillaceae</taxon>
        <taxon>Penicillium</taxon>
    </lineage>
</organism>
<evidence type="ECO:0000313" key="1">
    <source>
        <dbReference type="EMBL" id="OKP07485.1"/>
    </source>
</evidence>
<evidence type="ECO:0000313" key="2">
    <source>
        <dbReference type="Proteomes" id="UP000186955"/>
    </source>
</evidence>
<comment type="caution">
    <text evidence="1">The sequence shown here is derived from an EMBL/GenBank/DDBJ whole genome shotgun (WGS) entry which is preliminary data.</text>
</comment>
<sequence>MMNKLRAAEQSYMSFDEMKEVISPRGELNRPSTVFLGRLTSLPGDIDHILNVRPDGARLFDGDPSTFTIDYEFHCNPTVKKPEAILRSVHISYPDRIWDATAVLHGHFSPHGKLDPEVERAVQYIAKNLWVEPKRSIRLLTRVDNNILSVKKVILKRISYHRCTNDRYVSDIGGGIAMHGLQLRVTEVQDLALTARQSNCDILEAVCESLDDMFTAHRQCQGVPTTIGDNHRNWCPIDILGIQTELITCAPASPTAQSINHYGLGSLLALATAVVENIDPVGYSNAGPAGDRNKGRRMKLLEWNSRD</sequence>
<dbReference type="STRING" id="1316194.A0A1Q5U4T6"/>
<name>A0A1Q5U4T6_9EURO</name>
<proteinExistence type="predicted"/>
<dbReference type="EMBL" id="MNBE01000582">
    <property type="protein sequence ID" value="OKP07485.1"/>
    <property type="molecule type" value="Genomic_DNA"/>
</dbReference>
<accession>A0A1Q5U4T6</accession>
<keyword evidence="2" id="KW-1185">Reference proteome</keyword>